<evidence type="ECO:0008006" key="5">
    <source>
        <dbReference type="Google" id="ProtNLM"/>
    </source>
</evidence>
<dbReference type="GO" id="GO:0080008">
    <property type="term" value="C:Cul4-RING E3 ubiquitin ligase complex"/>
    <property type="evidence" value="ECO:0007669"/>
    <property type="project" value="TreeGrafter"/>
</dbReference>
<feature type="compositionally biased region" description="Polar residues" evidence="2">
    <location>
        <begin position="1204"/>
        <end position="1214"/>
    </location>
</feature>
<evidence type="ECO:0000256" key="2">
    <source>
        <dbReference type="SAM" id="MobiDB-lite"/>
    </source>
</evidence>
<dbReference type="InterPro" id="IPR052596">
    <property type="entry name" value="AMBRA1_autophagy"/>
</dbReference>
<feature type="region of interest" description="Disordered" evidence="2">
    <location>
        <begin position="271"/>
        <end position="293"/>
    </location>
</feature>
<accession>A0A8K0FWK0</accession>
<feature type="region of interest" description="Disordered" evidence="2">
    <location>
        <begin position="1061"/>
        <end position="1081"/>
    </location>
</feature>
<feature type="region of interest" description="Disordered" evidence="2">
    <location>
        <begin position="1606"/>
        <end position="1635"/>
    </location>
</feature>
<dbReference type="Gene3D" id="2.130.10.10">
    <property type="entry name" value="YVTN repeat-like/Quinoprotein amine dehydrogenase"/>
    <property type="match status" value="1"/>
</dbReference>
<dbReference type="InterPro" id="IPR015943">
    <property type="entry name" value="WD40/YVTN_repeat-like_dom_sf"/>
</dbReference>
<evidence type="ECO:0000256" key="1">
    <source>
        <dbReference type="PROSITE-ProRule" id="PRU00221"/>
    </source>
</evidence>
<name>A0A8K0FWK0_IGNLU</name>
<gene>
    <name evidence="3" type="ORF">ILUMI_24527</name>
</gene>
<keyword evidence="4" id="KW-1185">Reference proteome</keyword>
<dbReference type="InterPro" id="IPR036322">
    <property type="entry name" value="WD40_repeat_dom_sf"/>
</dbReference>
<feature type="region of interest" description="Disordered" evidence="2">
    <location>
        <begin position="585"/>
        <end position="604"/>
    </location>
</feature>
<keyword evidence="1" id="KW-0853">WD repeat</keyword>
<dbReference type="OrthoDB" id="6363363at2759"/>
<feature type="compositionally biased region" description="Low complexity" evidence="2">
    <location>
        <begin position="430"/>
        <end position="441"/>
    </location>
</feature>
<dbReference type="PROSITE" id="PS50082">
    <property type="entry name" value="WD_REPEATS_2"/>
    <property type="match status" value="1"/>
</dbReference>
<dbReference type="SMART" id="SM00320">
    <property type="entry name" value="WD40"/>
    <property type="match status" value="5"/>
</dbReference>
<feature type="region of interest" description="Disordered" evidence="2">
    <location>
        <begin position="613"/>
        <end position="643"/>
    </location>
</feature>
<dbReference type="Pfam" id="PF00400">
    <property type="entry name" value="WD40"/>
    <property type="match status" value="1"/>
</dbReference>
<feature type="compositionally biased region" description="Polar residues" evidence="2">
    <location>
        <begin position="354"/>
        <end position="377"/>
    </location>
</feature>
<feature type="region of interest" description="Disordered" evidence="2">
    <location>
        <begin position="1570"/>
        <end position="1594"/>
    </location>
</feature>
<feature type="region of interest" description="Disordered" evidence="2">
    <location>
        <begin position="226"/>
        <end position="259"/>
    </location>
</feature>
<proteinExistence type="predicted"/>
<dbReference type="GO" id="GO:0000045">
    <property type="term" value="P:autophagosome assembly"/>
    <property type="evidence" value="ECO:0007669"/>
    <property type="project" value="TreeGrafter"/>
</dbReference>
<feature type="compositionally biased region" description="Basic residues" evidence="2">
    <location>
        <begin position="448"/>
        <end position="460"/>
    </location>
</feature>
<feature type="compositionally biased region" description="Polar residues" evidence="2">
    <location>
        <begin position="1570"/>
        <end position="1580"/>
    </location>
</feature>
<dbReference type="PANTHER" id="PTHR22874:SF1">
    <property type="entry name" value="ACTIVATING MOLECULE IN BECN1-REGULATED AUTOPHAGY PROTEIN 1"/>
    <property type="match status" value="1"/>
</dbReference>
<reference evidence="3" key="1">
    <citation type="submission" date="2019-08" db="EMBL/GenBank/DDBJ databases">
        <title>The genome of the North American firefly Photinus pyralis.</title>
        <authorList>
            <consortium name="Photinus pyralis genome working group"/>
            <person name="Fallon T.R."/>
            <person name="Sander Lower S.E."/>
            <person name="Weng J.-K."/>
        </authorList>
    </citation>
    <scope>NUCLEOTIDE SEQUENCE</scope>
    <source>
        <strain evidence="3">TRF0915ILg1</strain>
        <tissue evidence="3">Whole body</tissue>
    </source>
</reference>
<protein>
    <recommendedName>
        <fullName evidence="5">Activating molecule in BECN1-regulated autophagy protein 1</fullName>
    </recommendedName>
</protein>
<dbReference type="EMBL" id="VTPC01090711">
    <property type="protein sequence ID" value="KAF2881670.1"/>
    <property type="molecule type" value="Genomic_DNA"/>
</dbReference>
<evidence type="ECO:0000313" key="3">
    <source>
        <dbReference type="EMBL" id="KAF2881670.1"/>
    </source>
</evidence>
<dbReference type="PANTHER" id="PTHR22874">
    <property type="entry name" value="ACTIVATING MOLECULE IN BECN1-REGULATED AUTOPHAGY PROTEIN 1"/>
    <property type="match status" value="1"/>
</dbReference>
<feature type="compositionally biased region" description="Polar residues" evidence="2">
    <location>
        <begin position="615"/>
        <end position="643"/>
    </location>
</feature>
<comment type="caution">
    <text evidence="3">The sequence shown here is derived from an EMBL/GenBank/DDBJ whole genome shotgun (WGS) entry which is preliminary data.</text>
</comment>
<feature type="region of interest" description="Disordered" evidence="2">
    <location>
        <begin position="978"/>
        <end position="1010"/>
    </location>
</feature>
<feature type="compositionally biased region" description="Polar residues" evidence="2">
    <location>
        <begin position="271"/>
        <end position="285"/>
    </location>
</feature>
<dbReference type="GO" id="GO:0000423">
    <property type="term" value="P:mitophagy"/>
    <property type="evidence" value="ECO:0007669"/>
    <property type="project" value="TreeGrafter"/>
</dbReference>
<sequence length="1916" mass="215011">MNPDDDDAVINQLKHPRISLEVLPKVGIDYPRAIENRKFQHDGRPSLDLQTYAEDELVRKEYKELRCEMPGTPRSTFLMVFSPDGTKVASTHGNHNIYVTDLKSGKNIRTLVGHPRTPWCIAFHPTCNELVASGCLGGQVRIWDLSGGSEVWTAGSQSVIASIAFHPNDRILVIATYNELHFWDWSKPQPFKRTTTNNTKEKVRFVAFDKLGHKLITGIANTPQSRWERSRANTAQNRWERTPSSVPLPGRPLSPSPYRRRITPRLVANYGSYTNTQPSTSSANTDRVPLSSVPERERRITACYRNLVHEYELLVHRYLQVYRPPTMMDRGTDPMEMEQQNTDTSTPGPSSSSNYQTNDPGPSTSGIQQTPPSLSTDDSFRLIVGSRNSTTSTSTATTSKTHLDQTSSELSPRRRFIMRTTLGVQTSADSPSEPSTSSSSRPPEKTSFKMRIKCSPRRRSTNSTNPELSGEEELKRSLKEKLIQIQKKLTQTCNNQINDMAPKIAEFKNSQPTASTVSSSLSTEPPATLTQCIASTSNSDSLADIGSTSSSPSSNLNRTDTNREPWRLPLKRLYPGFIKKIPKHNRKPILDTSSDNSSSEDEDVARKRLYCPIRQTPSSSNQSSTDAHPSTWNNDESSSVTPFTCSSTRLSENVCTRSGLTCQNSTNRTSLEKLASLTDDLVTNNNATLQTESNPESICDRCGGNIELQPEQNSESCNIPSTSDNTRLTTESVPQTSTVKTETVTSLKIQSVLNDSHTNTVPSTSTSNIEEPDDTNGCARTTEVHVSEPCARTLMNTDTRTTNSTVYTPSSGPRRRFFSHVLSAFLPARVVVPQIRSRRSNSYVPLLPPTRSTLDSITRGSSRLSINLVPDEVVNYSERVNSEEDLTEQPSNLNEFHPFDPPPEFPAINPENIGIGNMYSNIVQDLESSLNNVRNIRASNRPGETSDMLSSFSERLESIMHQSDSILRNLRHTMDMLPSNSEQSEIRRTPQRTSPAVQLPSPRNVEADPRFLFNDPNFYVRDQSQTSTLERNSNANRSELMDSFAGATHHEELDNNRSAIASDHTYPRNPESPRTLPPSSDNLTPLMTSLHLTISHIQRQARLLRRQVESIERIDRAMLEVAQLQMIRQMFGEIRRHLSNLSSSDNRSTGVSSVRQMMAGTRISDSSPCDSPVEDDANQNLNNTEQNNPTTFGVADSSTSSSSAEALTNPTNPQIPRPRVTTRKSFPPSRLLHMQRQNRRFSVVNFVPRRCTARDRLTRRRVYFRTFSVRPNPVRVPGDVVRFPSIDGRIYAAFTHVNSDSLLFMTRRLEHLLTEHIRLIGRPAELLPRDPHTTVNDGREDAIIERLNTCRLRLNRLSGSTANSNMNQNGRIEISSVTPDGISRFNARDTLSAVLDLLTRFFDENTNGMISQSLRSQIRNVIDLTSLLSDILLLHIVDSIPPPTGMNLDPERESLSTRIDHMCTRMLHSRFGQSHNLTRSLRLMRLTARYASRALGQTYNMRRNAIFSSGSNSRRELLGQINSTLHSIHRNRGISYRPIEIPSNNDPYAPEIMPVREWYRTINALVSRYSPASQQGDSNPSSSSSGSSGRINLSRMAEGTARSYAFDDATNNSDDNDDYEPDWFNNNLPSDRRQPLYRTSNVNLLNNEESAPSNSQNRSWNVPTVQINDIPISESNSAWHSRITQHRYRLSDLRSNPTGSLFRPRFLHPLYAGVNPFDADLDDPQREQMYDGDMILTVTPNHRIQAWDMSSGSIPDISNSVKNVVVSECKIHNDASVDVSSDGTILVTLLPSGGYLNVTNRLGVYSLRWETLGQCLYQTSFEQNAVSVSLSPLSRHLVVGLASRRVSIVPNDKWTMARIFLLNQNEMPYGSRLPVLRELEQNRDTNYMSLNCIRWLPVSGQGLIYATNTGQLRILT</sequence>
<feature type="region of interest" description="Disordered" evidence="2">
    <location>
        <begin position="1162"/>
        <end position="1225"/>
    </location>
</feature>
<feature type="compositionally biased region" description="Polar residues" evidence="2">
    <location>
        <begin position="232"/>
        <end position="245"/>
    </location>
</feature>
<dbReference type="GO" id="GO:1990756">
    <property type="term" value="F:ubiquitin-like ligase-substrate adaptor activity"/>
    <property type="evidence" value="ECO:0007669"/>
    <property type="project" value="TreeGrafter"/>
</dbReference>
<dbReference type="Proteomes" id="UP000801492">
    <property type="component" value="Unassembled WGS sequence"/>
</dbReference>
<dbReference type="SUPFAM" id="SSF50978">
    <property type="entry name" value="WD40 repeat-like"/>
    <property type="match status" value="2"/>
</dbReference>
<feature type="compositionally biased region" description="Low complexity" evidence="2">
    <location>
        <begin position="389"/>
        <end position="400"/>
    </location>
</feature>
<feature type="region of interest" description="Disordered" evidence="2">
    <location>
        <begin position="540"/>
        <end position="563"/>
    </location>
</feature>
<evidence type="ECO:0000313" key="4">
    <source>
        <dbReference type="Proteomes" id="UP000801492"/>
    </source>
</evidence>
<feature type="compositionally biased region" description="Polar residues" evidence="2">
    <location>
        <begin position="756"/>
        <end position="769"/>
    </location>
</feature>
<feature type="compositionally biased region" description="Low complexity" evidence="2">
    <location>
        <begin position="1178"/>
        <end position="1203"/>
    </location>
</feature>
<dbReference type="InterPro" id="IPR001680">
    <property type="entry name" value="WD40_rpt"/>
</dbReference>
<feature type="region of interest" description="Disordered" evidence="2">
    <location>
        <begin position="756"/>
        <end position="781"/>
    </location>
</feature>
<feature type="repeat" description="WD" evidence="1">
    <location>
        <begin position="111"/>
        <end position="153"/>
    </location>
</feature>
<organism evidence="3 4">
    <name type="scientific">Ignelater luminosus</name>
    <name type="common">Cucubano</name>
    <name type="synonym">Pyrophorus luminosus</name>
    <dbReference type="NCBI Taxonomy" id="2038154"/>
    <lineage>
        <taxon>Eukaryota</taxon>
        <taxon>Metazoa</taxon>
        <taxon>Ecdysozoa</taxon>
        <taxon>Arthropoda</taxon>
        <taxon>Hexapoda</taxon>
        <taxon>Insecta</taxon>
        <taxon>Pterygota</taxon>
        <taxon>Neoptera</taxon>
        <taxon>Endopterygota</taxon>
        <taxon>Coleoptera</taxon>
        <taxon>Polyphaga</taxon>
        <taxon>Elateriformia</taxon>
        <taxon>Elateroidea</taxon>
        <taxon>Elateridae</taxon>
        <taxon>Agrypninae</taxon>
        <taxon>Pyrophorini</taxon>
        <taxon>Ignelater</taxon>
    </lineage>
</organism>
<feature type="region of interest" description="Disordered" evidence="2">
    <location>
        <begin position="711"/>
        <end position="738"/>
    </location>
</feature>
<feature type="compositionally biased region" description="Low complexity" evidence="2">
    <location>
        <begin position="344"/>
        <end position="353"/>
    </location>
</feature>
<feature type="region of interest" description="Disordered" evidence="2">
    <location>
        <begin position="325"/>
        <end position="473"/>
    </location>
</feature>